<dbReference type="PANTHER" id="PTHR46268">
    <property type="entry name" value="STRESS RESPONSE PROTEIN NHAX"/>
    <property type="match status" value="1"/>
</dbReference>
<dbReference type="SUPFAM" id="SSF52402">
    <property type="entry name" value="Adenine nucleotide alpha hydrolases-like"/>
    <property type="match status" value="1"/>
</dbReference>
<dbReference type="Gene3D" id="3.40.50.620">
    <property type="entry name" value="HUPs"/>
    <property type="match status" value="1"/>
</dbReference>
<dbReference type="CDD" id="cd00293">
    <property type="entry name" value="USP-like"/>
    <property type="match status" value="1"/>
</dbReference>
<dbReference type="AlphaFoldDB" id="A0A1X6Z4B2"/>
<comment type="similarity">
    <text evidence="1">Belongs to the universal stress protein A family.</text>
</comment>
<accession>A0A1X6Z4B2</accession>
<evidence type="ECO:0000313" key="3">
    <source>
        <dbReference type="EMBL" id="SLN40303.1"/>
    </source>
</evidence>
<proteinExistence type="inferred from homology"/>
<keyword evidence="4" id="KW-1185">Reference proteome</keyword>
<feature type="domain" description="UspA" evidence="2">
    <location>
        <begin position="1"/>
        <end position="135"/>
    </location>
</feature>
<evidence type="ECO:0000256" key="1">
    <source>
        <dbReference type="ARBA" id="ARBA00008791"/>
    </source>
</evidence>
<dbReference type="InterPro" id="IPR006015">
    <property type="entry name" value="Universal_stress_UspA"/>
</dbReference>
<protein>
    <submittedName>
        <fullName evidence="3">Universal stress protein F</fullName>
    </submittedName>
</protein>
<dbReference type="InterPro" id="IPR006016">
    <property type="entry name" value="UspA"/>
</dbReference>
<reference evidence="4" key="1">
    <citation type="submission" date="2017-03" db="EMBL/GenBank/DDBJ databases">
        <authorList>
            <person name="Rodrigo-Torres L."/>
            <person name="Arahal R.D."/>
            <person name="Lucena T."/>
        </authorList>
    </citation>
    <scope>NUCLEOTIDE SEQUENCE [LARGE SCALE GENOMIC DNA]</scope>
    <source>
        <strain evidence="4">CECT 8411</strain>
    </source>
</reference>
<dbReference type="OrthoDB" id="9792500at2"/>
<organism evidence="3 4">
    <name type="scientific">Ruegeria meonggei</name>
    <dbReference type="NCBI Taxonomy" id="1446476"/>
    <lineage>
        <taxon>Bacteria</taxon>
        <taxon>Pseudomonadati</taxon>
        <taxon>Pseudomonadota</taxon>
        <taxon>Alphaproteobacteria</taxon>
        <taxon>Rhodobacterales</taxon>
        <taxon>Roseobacteraceae</taxon>
        <taxon>Ruegeria</taxon>
    </lineage>
</organism>
<dbReference type="Pfam" id="PF00582">
    <property type="entry name" value="Usp"/>
    <property type="match status" value="1"/>
</dbReference>
<dbReference type="InterPro" id="IPR014729">
    <property type="entry name" value="Rossmann-like_a/b/a_fold"/>
</dbReference>
<name>A0A1X6Z4B2_9RHOB</name>
<gene>
    <name evidence="3" type="primary">uspF_3</name>
    <name evidence="3" type="ORF">RUM8411_01813</name>
</gene>
<evidence type="ECO:0000259" key="2">
    <source>
        <dbReference type="Pfam" id="PF00582"/>
    </source>
</evidence>
<dbReference type="RefSeq" id="WP_085822331.1">
    <property type="nucleotide sequence ID" value="NZ_FWFP01000004.1"/>
</dbReference>
<dbReference type="Proteomes" id="UP000193778">
    <property type="component" value="Unassembled WGS sequence"/>
</dbReference>
<dbReference type="PRINTS" id="PR01438">
    <property type="entry name" value="UNVRSLSTRESS"/>
</dbReference>
<dbReference type="PANTHER" id="PTHR46268:SF6">
    <property type="entry name" value="UNIVERSAL STRESS PROTEIN UP12"/>
    <property type="match status" value="1"/>
</dbReference>
<evidence type="ECO:0000313" key="4">
    <source>
        <dbReference type="Proteomes" id="UP000193778"/>
    </source>
</evidence>
<dbReference type="EMBL" id="FWFP01000004">
    <property type="protein sequence ID" value="SLN40303.1"/>
    <property type="molecule type" value="Genomic_DNA"/>
</dbReference>
<sequence length="135" mass="14659">MYRNILVPVSLDTDRDANSALNVAQTLCGEGGTISVLHVVEHLPQYSEDLLPKDHFEAAKQAIAEKLDPMLEGIPRASLDIVEGHSGRTILDYAASHDVDCIIVASHRPGLQDYLLGSTAARVVRHAKCAVHVVR</sequence>